<dbReference type="OrthoDB" id="1112980at2759"/>
<dbReference type="GeneID" id="36392675"/>
<reference evidence="2 3" key="1">
    <citation type="journal article" date="2005" name="Science">
        <title>The genome of the basidiomycetous yeast and human pathogen Cryptococcus neoformans.</title>
        <authorList>
            <person name="Loftus B.J."/>
            <person name="Fung E."/>
            <person name="Roncaglia P."/>
            <person name="Rowley D."/>
            <person name="Amedeo P."/>
            <person name="Bruno D."/>
            <person name="Vamathevan J."/>
            <person name="Miranda M."/>
            <person name="Anderson I.J."/>
            <person name="Fraser J.A."/>
            <person name="Allen J.E."/>
            <person name="Bosdet I.E."/>
            <person name="Brent M.R."/>
            <person name="Chiu R."/>
            <person name="Doering T.L."/>
            <person name="Donlin M.J."/>
            <person name="D'Souza C.A."/>
            <person name="Fox D.S."/>
            <person name="Grinberg V."/>
            <person name="Fu J."/>
            <person name="Fukushima M."/>
            <person name="Haas B.J."/>
            <person name="Huang J.C."/>
            <person name="Janbon G."/>
            <person name="Jones S.J."/>
            <person name="Koo H.L."/>
            <person name="Krzywinski M.I."/>
            <person name="Kwon-Chung J.K."/>
            <person name="Lengeler K.B."/>
            <person name="Maiti R."/>
            <person name="Marra M.A."/>
            <person name="Marra R.E."/>
            <person name="Mathewson C.A."/>
            <person name="Mitchell T.G."/>
            <person name="Pertea M."/>
            <person name="Riggs F.R."/>
            <person name="Salzberg S.L."/>
            <person name="Schein J.E."/>
            <person name="Shvartsbeyn A."/>
            <person name="Shin H."/>
            <person name="Shumway M."/>
            <person name="Specht C.A."/>
            <person name="Suh B.B."/>
            <person name="Tenney A."/>
            <person name="Utterback T.R."/>
            <person name="Wickes B.L."/>
            <person name="Wortman J.R."/>
            <person name="Wye N.H."/>
            <person name="Kronstad J.W."/>
            <person name="Lodge J.K."/>
            <person name="Heitman J."/>
            <person name="Davis R.W."/>
            <person name="Fraser C.M."/>
            <person name="Hyman R.W."/>
        </authorList>
    </citation>
    <scope>NUCLEOTIDE SEQUENCE [LARGE SCALE GENOMIC DNA]</scope>
    <source>
        <strain evidence="3">JEC21 / ATCC MYA-565</strain>
    </source>
</reference>
<gene>
    <name evidence="2" type="ordered locus">CNA03523</name>
</gene>
<dbReference type="GO" id="GO:0062064">
    <property type="term" value="F:box C/D methylation guide snoRNP complex binding"/>
    <property type="evidence" value="ECO:0000318"/>
    <property type="project" value="GO_Central"/>
</dbReference>
<feature type="region of interest" description="Disordered" evidence="1">
    <location>
        <begin position="111"/>
        <end position="186"/>
    </location>
</feature>
<feature type="region of interest" description="Disordered" evidence="1">
    <location>
        <begin position="1"/>
        <end position="58"/>
    </location>
</feature>
<dbReference type="EMBL" id="AE017341">
    <property type="protein sequence ID" value="ALO60321.1"/>
    <property type="molecule type" value="Genomic_DNA"/>
</dbReference>
<name>A0A0S2LHW6_CRYD1</name>
<dbReference type="Pfam" id="PF15370">
    <property type="entry name" value="NOPCHAP1"/>
    <property type="match status" value="1"/>
</dbReference>
<feature type="compositionally biased region" description="Polar residues" evidence="1">
    <location>
        <begin position="26"/>
        <end position="44"/>
    </location>
</feature>
<dbReference type="GO" id="GO:0000492">
    <property type="term" value="P:box C/D snoRNP assembly"/>
    <property type="evidence" value="ECO:0000318"/>
    <property type="project" value="GO_Central"/>
</dbReference>
<sequence>MSSNSPKREKLDVESPQDREARLGQLLQTITSTSNRSQESTPMNPLNPLPSRPHGVPESDVISRVRAFLPQFQASNDALLAQARENPDSVDIEKGQSGQYISMDLGLGVFDAPENPKGDMGPVIATQPPASLTRQQEDVDEEADSDSDGDDDVDGTESSSSESESEDEANGKVELNAKDKQESKKT</sequence>
<dbReference type="PANTHER" id="PTHR28674:SF1">
    <property type="entry name" value="NOP PROTEIN CHAPERONE 1"/>
    <property type="match status" value="1"/>
</dbReference>
<dbReference type="AlphaFoldDB" id="A0A0S2LHW6"/>
<proteinExistence type="predicted"/>
<dbReference type="VEuPathDB" id="FungiDB:CNA03523"/>
<feature type="compositionally biased region" description="Basic and acidic residues" evidence="1">
    <location>
        <begin position="169"/>
        <end position="186"/>
    </location>
</feature>
<dbReference type="RefSeq" id="XP_024514147.1">
    <property type="nucleotide sequence ID" value="XM_024656075.1"/>
</dbReference>
<keyword evidence="3" id="KW-1185">Reference proteome</keyword>
<dbReference type="PANTHER" id="PTHR28674">
    <property type="entry name" value="SIMILAR TO DNA SEGMENT, CHR 10, WAYNE STATE UNIVERSITY 102,-EXPRESSED"/>
    <property type="match status" value="1"/>
</dbReference>
<feature type="compositionally biased region" description="Basic and acidic residues" evidence="1">
    <location>
        <begin position="1"/>
        <end position="22"/>
    </location>
</feature>
<evidence type="ECO:0000313" key="3">
    <source>
        <dbReference type="Proteomes" id="UP000002149"/>
    </source>
</evidence>
<dbReference type="InParanoid" id="A0A0S2LHW6"/>
<accession>A0A0S2LHW6</accession>
<protein>
    <submittedName>
        <fullName evidence="2">Uncharacterized protein</fullName>
    </submittedName>
</protein>
<dbReference type="InterPro" id="IPR027921">
    <property type="entry name" value="NOPCHAP1"/>
</dbReference>
<evidence type="ECO:0000256" key="1">
    <source>
        <dbReference type="SAM" id="MobiDB-lite"/>
    </source>
</evidence>
<feature type="compositionally biased region" description="Acidic residues" evidence="1">
    <location>
        <begin position="138"/>
        <end position="155"/>
    </location>
</feature>
<dbReference type="PaxDb" id="214684-A0A0S2LHW6"/>
<dbReference type="STRING" id="214684.A0A0S2LHW6"/>
<organism evidence="2 3">
    <name type="scientific">Cryptococcus deneoformans (strain JEC21 / ATCC MYA-565)</name>
    <name type="common">Cryptococcus neoformans var. neoformans serotype D</name>
    <dbReference type="NCBI Taxonomy" id="214684"/>
    <lineage>
        <taxon>Eukaryota</taxon>
        <taxon>Fungi</taxon>
        <taxon>Dikarya</taxon>
        <taxon>Basidiomycota</taxon>
        <taxon>Agaricomycotina</taxon>
        <taxon>Tremellomycetes</taxon>
        <taxon>Tremellales</taxon>
        <taxon>Cryptococcaceae</taxon>
        <taxon>Cryptococcus</taxon>
        <taxon>Cryptococcus neoformans species complex</taxon>
    </lineage>
</organism>
<dbReference type="KEGG" id="cne:CNA03523"/>
<dbReference type="Proteomes" id="UP000002149">
    <property type="component" value="Chromosome 1"/>
</dbReference>
<evidence type="ECO:0000313" key="2">
    <source>
        <dbReference type="EMBL" id="ALO60321.1"/>
    </source>
</evidence>